<organism evidence="1 2">
    <name type="scientific">Larinioides sclopetarius</name>
    <dbReference type="NCBI Taxonomy" id="280406"/>
    <lineage>
        <taxon>Eukaryota</taxon>
        <taxon>Metazoa</taxon>
        <taxon>Ecdysozoa</taxon>
        <taxon>Arthropoda</taxon>
        <taxon>Chelicerata</taxon>
        <taxon>Arachnida</taxon>
        <taxon>Araneae</taxon>
        <taxon>Araneomorphae</taxon>
        <taxon>Entelegynae</taxon>
        <taxon>Araneoidea</taxon>
        <taxon>Araneidae</taxon>
        <taxon>Larinioides</taxon>
    </lineage>
</organism>
<dbReference type="AlphaFoldDB" id="A0AAV2ANY5"/>
<dbReference type="Pfam" id="PF15013">
    <property type="entry name" value="CCSMST1"/>
    <property type="match status" value="1"/>
</dbReference>
<gene>
    <name evidence="1" type="ORF">LARSCL_LOCUS13640</name>
</gene>
<accession>A0AAV2ANY5</accession>
<dbReference type="PANTHER" id="PTHR35268">
    <property type="entry name" value="PROTEIN CCSMST1"/>
    <property type="match status" value="1"/>
</dbReference>
<protein>
    <submittedName>
        <fullName evidence="1">Uncharacterized protein</fullName>
    </submittedName>
</protein>
<comment type="caution">
    <text evidence="1">The sequence shown here is derived from an EMBL/GenBank/DDBJ whole genome shotgun (WGS) entry which is preliminary data.</text>
</comment>
<proteinExistence type="predicted"/>
<evidence type="ECO:0000313" key="1">
    <source>
        <dbReference type="EMBL" id="CAL1285321.1"/>
    </source>
</evidence>
<dbReference type="Proteomes" id="UP001497382">
    <property type="component" value="Unassembled WGS sequence"/>
</dbReference>
<sequence>MYFRFVFPLFRRNSLIQNAVRSQRRTLKTVQESELKDEPIKFSTSEAGQWKAAYTARGKDYYSTPKVQPLVVVTSLTAFMIYFCILREENDLDDWLRVVEKDIPYKLEEAELRAKIDNARQQRTDTSYYEKRLEEIVAIRGKLDALKEK</sequence>
<dbReference type="EMBL" id="CAXIEN010000189">
    <property type="protein sequence ID" value="CAL1285321.1"/>
    <property type="molecule type" value="Genomic_DNA"/>
</dbReference>
<dbReference type="PANTHER" id="PTHR35268:SF1">
    <property type="entry name" value="UBIQUINOL-CYTOCHROME-C REDUCTASE COMPLEX ASSEMBLY FACTOR 4"/>
    <property type="match status" value="1"/>
</dbReference>
<dbReference type="InterPro" id="IPR029160">
    <property type="entry name" value="UQCC4"/>
</dbReference>
<keyword evidence="2" id="KW-1185">Reference proteome</keyword>
<evidence type="ECO:0000313" key="2">
    <source>
        <dbReference type="Proteomes" id="UP001497382"/>
    </source>
</evidence>
<reference evidence="1 2" key="1">
    <citation type="submission" date="2024-04" db="EMBL/GenBank/DDBJ databases">
        <authorList>
            <person name="Rising A."/>
            <person name="Reimegard J."/>
            <person name="Sonavane S."/>
            <person name="Akerstrom W."/>
            <person name="Nylinder S."/>
            <person name="Hedman E."/>
            <person name="Kallberg Y."/>
        </authorList>
    </citation>
    <scope>NUCLEOTIDE SEQUENCE [LARGE SCALE GENOMIC DNA]</scope>
</reference>
<name>A0AAV2ANY5_9ARAC</name>